<dbReference type="Gene3D" id="3.30.2010.10">
    <property type="entry name" value="Metalloproteases ('zincins'), catalytic domain"/>
    <property type="match status" value="1"/>
</dbReference>
<evidence type="ECO:0000256" key="5">
    <source>
        <dbReference type="ARBA" id="ARBA00022801"/>
    </source>
</evidence>
<comment type="subcellular location">
    <subcellularLocation>
        <location evidence="8">Periplasm</location>
    </subcellularLocation>
</comment>
<dbReference type="Pfam" id="PF01435">
    <property type="entry name" value="Peptidase_M48"/>
    <property type="match status" value="1"/>
</dbReference>
<dbReference type="EC" id="3.4.-.-" evidence="8"/>
<evidence type="ECO:0000256" key="4">
    <source>
        <dbReference type="ARBA" id="ARBA00022764"/>
    </source>
</evidence>
<evidence type="ECO:0000313" key="12">
    <source>
        <dbReference type="Proteomes" id="UP000185639"/>
    </source>
</evidence>
<feature type="binding site" evidence="8">
    <location>
        <position position="135"/>
    </location>
    <ligand>
        <name>Zn(2+)</name>
        <dbReference type="ChEBI" id="CHEBI:29105"/>
        <note>catalytic</note>
    </ligand>
</feature>
<organism evidence="11 12">
    <name type="scientific">Thalassolituus maritimus</name>
    <dbReference type="NCBI Taxonomy" id="484498"/>
    <lineage>
        <taxon>Bacteria</taxon>
        <taxon>Pseudomonadati</taxon>
        <taxon>Pseudomonadota</taxon>
        <taxon>Gammaproteobacteria</taxon>
        <taxon>Oceanospirillales</taxon>
        <taxon>Oceanospirillaceae</taxon>
        <taxon>Thalassolituus</taxon>
    </lineage>
</organism>
<evidence type="ECO:0000313" key="11">
    <source>
        <dbReference type="EMBL" id="SIS93982.1"/>
    </source>
</evidence>
<dbReference type="GO" id="GO:0051603">
    <property type="term" value="P:proteolysis involved in protein catabolic process"/>
    <property type="evidence" value="ECO:0007669"/>
    <property type="project" value="TreeGrafter"/>
</dbReference>
<comment type="function">
    <text evidence="8">Functions as both a chaperone and a metalloprotease. Maintains the integrity of the outer membrane by promoting either the assembly or the elimination of outer membrane proteins, depending on their folding state.</text>
</comment>
<evidence type="ECO:0000259" key="10">
    <source>
        <dbReference type="Pfam" id="PF01435"/>
    </source>
</evidence>
<keyword evidence="6 8" id="KW-0862">Zinc</keyword>
<dbReference type="GO" id="GO:0004222">
    <property type="term" value="F:metalloendopeptidase activity"/>
    <property type="evidence" value="ECO:0007669"/>
    <property type="project" value="InterPro"/>
</dbReference>
<dbReference type="PANTHER" id="PTHR22726">
    <property type="entry name" value="METALLOENDOPEPTIDASE OMA1"/>
    <property type="match status" value="1"/>
</dbReference>
<keyword evidence="5 8" id="KW-0378">Hydrolase</keyword>
<evidence type="ECO:0000256" key="3">
    <source>
        <dbReference type="ARBA" id="ARBA00022729"/>
    </source>
</evidence>
<protein>
    <recommendedName>
        <fullName evidence="8">Putative beta-barrel assembly-enhancing protease</fullName>
        <ecNumber evidence="8">3.4.-.-</ecNumber>
    </recommendedName>
</protein>
<reference evidence="12" key="1">
    <citation type="submission" date="2017-01" db="EMBL/GenBank/DDBJ databases">
        <authorList>
            <person name="Varghese N."/>
            <person name="Submissions S."/>
        </authorList>
    </citation>
    <scope>NUCLEOTIDE SEQUENCE [LARGE SCALE GENOMIC DNA]</scope>
    <source>
        <strain evidence="12">DSM 24913</strain>
    </source>
</reference>
<gene>
    <name evidence="11" type="ORF">SAMN05421686_106217</name>
</gene>
<sequence length="482" mass="52843">MNIRNWLSALGVTLCATYSPVQHVSAQDTQQLPSLGDATSGLISLQEEKALGQSWLRNLRSQAPTLDDPVLLEWFHDLIYQLVPDSDLQISDLHLVTVDSPQLNAFAVPGGIVGINYGLLLYADNEDQIASVLAHELAHLSQRHFARQVEAARKRDPVTLATLLASLILIATSNGEAGIAGIMTSQAAAVQDQLAYTREFEREADRLGMSTLVSSGFSPEAMPAMFQNMLDAARYRGEAPEFLQTHPLTATRVADAAGRAGAFRNVSPSASFRFRILKLNAETRYQLGDGAMTELKERLQNANGAEADALNYMIAVLHHDQRQYAEAAKQLALADQSHLLVKVLDQRITASAGEPARARAALESLRKLHPNSLPLESAYADLLAESGNYSEATRVLRKLTETYPDVPAFWEALSQNASKQGDLILASRALAEYYFTTGRNQEAAQQLRNAIRQAEKANDLQRELALKERLKAVDALLRPPRG</sequence>
<feature type="coiled-coil region" evidence="9">
    <location>
        <begin position="440"/>
        <end position="467"/>
    </location>
</feature>
<evidence type="ECO:0000256" key="1">
    <source>
        <dbReference type="ARBA" id="ARBA00022670"/>
    </source>
</evidence>
<dbReference type="Gene3D" id="1.25.40.10">
    <property type="entry name" value="Tetratricopeptide repeat domain"/>
    <property type="match status" value="1"/>
</dbReference>
<accession>A0A1N7N6L1</accession>
<keyword evidence="7 8" id="KW-0482">Metalloprotease</keyword>
<keyword evidence="3 8" id="KW-0732">Signal</keyword>
<dbReference type="InterPro" id="IPR011990">
    <property type="entry name" value="TPR-like_helical_dom_sf"/>
</dbReference>
<name>A0A1N7N6L1_9GAMM</name>
<dbReference type="EMBL" id="FTOH01000006">
    <property type="protein sequence ID" value="SIS93982.1"/>
    <property type="molecule type" value="Genomic_DNA"/>
</dbReference>
<keyword evidence="4 8" id="KW-0574">Periplasm</keyword>
<dbReference type="GO" id="GO:0008270">
    <property type="term" value="F:zinc ion binding"/>
    <property type="evidence" value="ECO:0007669"/>
    <property type="project" value="UniProtKB-UniRule"/>
</dbReference>
<evidence type="ECO:0000256" key="7">
    <source>
        <dbReference type="ARBA" id="ARBA00023049"/>
    </source>
</evidence>
<proteinExistence type="inferred from homology"/>
<evidence type="ECO:0000256" key="2">
    <source>
        <dbReference type="ARBA" id="ARBA00022723"/>
    </source>
</evidence>
<feature type="active site" description="Proton donor" evidence="8">
    <location>
        <position position="205"/>
    </location>
</feature>
<feature type="binding site" evidence="8">
    <location>
        <position position="139"/>
    </location>
    <ligand>
        <name>Zn(2+)</name>
        <dbReference type="ChEBI" id="CHEBI:29105"/>
        <note>catalytic</note>
    </ligand>
</feature>
<dbReference type="PANTHER" id="PTHR22726:SF1">
    <property type="entry name" value="METALLOENDOPEPTIDASE OMA1, MITOCHONDRIAL"/>
    <property type="match status" value="1"/>
</dbReference>
<feature type="active site" evidence="8">
    <location>
        <position position="136"/>
    </location>
</feature>
<evidence type="ECO:0000256" key="8">
    <source>
        <dbReference type="HAMAP-Rule" id="MF_00997"/>
    </source>
</evidence>
<feature type="binding site" evidence="8">
    <location>
        <position position="201"/>
    </location>
    <ligand>
        <name>Zn(2+)</name>
        <dbReference type="ChEBI" id="CHEBI:29105"/>
        <note>catalytic</note>
    </ligand>
</feature>
<dbReference type="GO" id="GO:0042597">
    <property type="term" value="C:periplasmic space"/>
    <property type="evidence" value="ECO:0007669"/>
    <property type="project" value="UniProtKB-SubCell"/>
</dbReference>
<dbReference type="GO" id="GO:0016020">
    <property type="term" value="C:membrane"/>
    <property type="evidence" value="ECO:0007669"/>
    <property type="project" value="InterPro"/>
</dbReference>
<dbReference type="InterPro" id="IPR001915">
    <property type="entry name" value="Peptidase_M48"/>
</dbReference>
<evidence type="ECO:0000256" key="9">
    <source>
        <dbReference type="SAM" id="Coils"/>
    </source>
</evidence>
<dbReference type="HAMAP" id="MF_00997">
    <property type="entry name" value="Protease_BepA"/>
    <property type="match status" value="1"/>
</dbReference>
<feature type="domain" description="Peptidase M48" evidence="10">
    <location>
        <begin position="74"/>
        <end position="258"/>
    </location>
</feature>
<keyword evidence="1 8" id="KW-0645">Protease</keyword>
<keyword evidence="12" id="KW-1185">Reference proteome</keyword>
<dbReference type="InterPro" id="IPR051156">
    <property type="entry name" value="Mito/Outer_Membr_Metalloprot"/>
</dbReference>
<dbReference type="Proteomes" id="UP000185639">
    <property type="component" value="Unassembled WGS sequence"/>
</dbReference>
<dbReference type="STRING" id="484498.SAMN05421686_106217"/>
<dbReference type="AlphaFoldDB" id="A0A1N7N6L1"/>
<dbReference type="RefSeq" id="WP_175607896.1">
    <property type="nucleotide sequence ID" value="NZ_FTOH01000006.1"/>
</dbReference>
<keyword evidence="2 8" id="KW-0479">Metal-binding</keyword>
<evidence type="ECO:0000256" key="6">
    <source>
        <dbReference type="ARBA" id="ARBA00022833"/>
    </source>
</evidence>
<dbReference type="SUPFAM" id="SSF48452">
    <property type="entry name" value="TPR-like"/>
    <property type="match status" value="1"/>
</dbReference>
<comment type="cofactor">
    <cofactor evidence="8">
        <name>Zn(2+)</name>
        <dbReference type="ChEBI" id="CHEBI:29105"/>
    </cofactor>
    <text evidence="8">Binds 1 zinc ion per subunit.</text>
</comment>
<dbReference type="Pfam" id="PF14559">
    <property type="entry name" value="TPR_19"/>
    <property type="match status" value="1"/>
</dbReference>
<keyword evidence="9" id="KW-0175">Coiled coil</keyword>
<dbReference type="InterPro" id="IPR030873">
    <property type="entry name" value="Protease_BepA"/>
</dbReference>
<comment type="similarity">
    <text evidence="8">Belongs to the peptidase M48 family. BepA subfamily.</text>
</comment>